<reference evidence="2 3" key="1">
    <citation type="journal article" date="2023" name="G3 (Bethesda)">
        <title>A chromosome-length genome assembly and annotation of blackberry (Rubus argutus, cv. 'Hillquist').</title>
        <authorList>
            <person name="Bruna T."/>
            <person name="Aryal R."/>
            <person name="Dudchenko O."/>
            <person name="Sargent D.J."/>
            <person name="Mead D."/>
            <person name="Buti M."/>
            <person name="Cavallini A."/>
            <person name="Hytonen T."/>
            <person name="Andres J."/>
            <person name="Pham M."/>
            <person name="Weisz D."/>
            <person name="Mascagni F."/>
            <person name="Usai G."/>
            <person name="Natali L."/>
            <person name="Bassil N."/>
            <person name="Fernandez G.E."/>
            <person name="Lomsadze A."/>
            <person name="Armour M."/>
            <person name="Olukolu B."/>
            <person name="Poorten T."/>
            <person name="Britton C."/>
            <person name="Davik J."/>
            <person name="Ashrafi H."/>
            <person name="Aiden E.L."/>
            <person name="Borodovsky M."/>
            <person name="Worthington M."/>
        </authorList>
    </citation>
    <scope>NUCLEOTIDE SEQUENCE [LARGE SCALE GENOMIC DNA]</scope>
    <source>
        <strain evidence="2">PI 553951</strain>
    </source>
</reference>
<evidence type="ECO:0000256" key="1">
    <source>
        <dbReference type="SAM" id="MobiDB-lite"/>
    </source>
</evidence>
<dbReference type="AlphaFoldDB" id="A0AAW1WEM0"/>
<evidence type="ECO:0000313" key="2">
    <source>
        <dbReference type="EMBL" id="KAK9923048.1"/>
    </source>
</evidence>
<comment type="caution">
    <text evidence="2">The sequence shown here is derived from an EMBL/GenBank/DDBJ whole genome shotgun (WGS) entry which is preliminary data.</text>
</comment>
<gene>
    <name evidence="2" type="ORF">M0R45_031483</name>
</gene>
<sequence length="129" mass="14203">MVKPKTRTRFLLPAPPSPPRRRSTQSSARILAQQPHLVSRCLQLHSRITTCSGHLPHALYGYLSPSLLTQTSTTLSFSSSFFLPQINLSQPPFPSALLLLAPAQAIPSQITIPYGPLLLQQQLATRPQL</sequence>
<protein>
    <submittedName>
        <fullName evidence="2">Uncharacterized protein</fullName>
    </submittedName>
</protein>
<accession>A0AAW1WEM0</accession>
<feature type="region of interest" description="Disordered" evidence="1">
    <location>
        <begin position="1"/>
        <end position="28"/>
    </location>
</feature>
<proteinExistence type="predicted"/>
<name>A0AAW1WEM0_RUBAR</name>
<dbReference type="EMBL" id="JBEDUW010000006">
    <property type="protein sequence ID" value="KAK9923048.1"/>
    <property type="molecule type" value="Genomic_DNA"/>
</dbReference>
<evidence type="ECO:0000313" key="3">
    <source>
        <dbReference type="Proteomes" id="UP001457282"/>
    </source>
</evidence>
<keyword evidence="3" id="KW-1185">Reference proteome</keyword>
<organism evidence="2 3">
    <name type="scientific">Rubus argutus</name>
    <name type="common">Southern blackberry</name>
    <dbReference type="NCBI Taxonomy" id="59490"/>
    <lineage>
        <taxon>Eukaryota</taxon>
        <taxon>Viridiplantae</taxon>
        <taxon>Streptophyta</taxon>
        <taxon>Embryophyta</taxon>
        <taxon>Tracheophyta</taxon>
        <taxon>Spermatophyta</taxon>
        <taxon>Magnoliopsida</taxon>
        <taxon>eudicotyledons</taxon>
        <taxon>Gunneridae</taxon>
        <taxon>Pentapetalae</taxon>
        <taxon>rosids</taxon>
        <taxon>fabids</taxon>
        <taxon>Rosales</taxon>
        <taxon>Rosaceae</taxon>
        <taxon>Rosoideae</taxon>
        <taxon>Rosoideae incertae sedis</taxon>
        <taxon>Rubus</taxon>
    </lineage>
</organism>
<dbReference type="Proteomes" id="UP001457282">
    <property type="component" value="Unassembled WGS sequence"/>
</dbReference>